<dbReference type="RefSeq" id="WP_095919897.1">
    <property type="nucleotide sequence ID" value="NZ_CP022389.1"/>
</dbReference>
<proteinExistence type="predicted"/>
<evidence type="ECO:0000313" key="1">
    <source>
        <dbReference type="EMBL" id="ATA94542.1"/>
    </source>
</evidence>
<dbReference type="EMBL" id="CP022389">
    <property type="protein sequence ID" value="ATA94542.1"/>
    <property type="molecule type" value="Genomic_DNA"/>
</dbReference>
<gene>
    <name evidence="1" type="ORF">CGC54_09455</name>
</gene>
<dbReference type="AlphaFoldDB" id="A0AAC9Z524"/>
<organism evidence="1 2">
    <name type="scientific">Capnocytophaga canimorsus</name>
    <dbReference type="NCBI Taxonomy" id="28188"/>
    <lineage>
        <taxon>Bacteria</taxon>
        <taxon>Pseudomonadati</taxon>
        <taxon>Bacteroidota</taxon>
        <taxon>Flavobacteriia</taxon>
        <taxon>Flavobacteriales</taxon>
        <taxon>Flavobacteriaceae</taxon>
        <taxon>Capnocytophaga</taxon>
    </lineage>
</organism>
<dbReference type="Proteomes" id="UP000243753">
    <property type="component" value="Chromosome"/>
</dbReference>
<evidence type="ECO:0000313" key="2">
    <source>
        <dbReference type="Proteomes" id="UP000243753"/>
    </source>
</evidence>
<name>A0AAC9Z524_9FLAO</name>
<reference evidence="2" key="1">
    <citation type="submission" date="2017-06" db="EMBL/GenBank/DDBJ databases">
        <title>Capnocytophaga spp. assemblies.</title>
        <authorList>
            <person name="Gulvik C.A."/>
        </authorList>
    </citation>
    <scope>NUCLEOTIDE SEQUENCE [LARGE SCALE GENOMIC DNA]</scope>
    <source>
        <strain evidence="2">H3936</strain>
    </source>
</reference>
<sequence length="60" mass="6983">MILRDKLKDEKYFKEYIDSLTNRIARFEEITKKVVAEKGIKDVGALNGLTTLQGFYINMI</sequence>
<protein>
    <submittedName>
        <fullName evidence="1">Uncharacterized protein</fullName>
    </submittedName>
</protein>
<accession>A0AAC9Z524</accession>